<dbReference type="Gene3D" id="3.40.50.1000">
    <property type="entry name" value="HAD superfamily/HAD-like"/>
    <property type="match status" value="1"/>
</dbReference>
<comment type="cofactor">
    <cofactor evidence="1">
        <name>Mg(2+)</name>
        <dbReference type="ChEBI" id="CHEBI:18420"/>
    </cofactor>
</comment>
<dbReference type="PANTHER" id="PTHR46193:SF10">
    <property type="entry name" value="6-PHOSPHOGLUCONATE PHOSPHATASE"/>
    <property type="match status" value="1"/>
</dbReference>
<dbReference type="SFLD" id="SFLDG01129">
    <property type="entry name" value="C1.5:_HAD__Beta-PGM__Phosphata"/>
    <property type="match status" value="1"/>
</dbReference>
<organism evidence="5 6">
    <name type="scientific">Roseivirga seohaensis subsp. aquiponti</name>
    <dbReference type="NCBI Taxonomy" id="1566026"/>
    <lineage>
        <taxon>Bacteria</taxon>
        <taxon>Pseudomonadati</taxon>
        <taxon>Bacteroidota</taxon>
        <taxon>Cytophagia</taxon>
        <taxon>Cytophagales</taxon>
        <taxon>Roseivirgaceae</taxon>
        <taxon>Roseivirga</taxon>
    </lineage>
</organism>
<dbReference type="Gene3D" id="1.10.150.240">
    <property type="entry name" value="Putative phosphatase, domain 2"/>
    <property type="match status" value="1"/>
</dbReference>
<dbReference type="PATRIC" id="fig|1566026.4.peg.150"/>
<dbReference type="RefSeq" id="WP_053221767.1">
    <property type="nucleotide sequence ID" value="NZ_JSVA01000001.1"/>
</dbReference>
<dbReference type="InterPro" id="IPR036412">
    <property type="entry name" value="HAD-like_sf"/>
</dbReference>
<name>A0A0L8AQ95_9BACT</name>
<gene>
    <name evidence="5" type="ORF">OB69_00715</name>
</gene>
<dbReference type="AlphaFoldDB" id="A0A0L8AQ95"/>
<evidence type="ECO:0000256" key="4">
    <source>
        <dbReference type="ARBA" id="ARBA00022842"/>
    </source>
</evidence>
<reference evidence="6" key="1">
    <citation type="submission" date="2014-11" db="EMBL/GenBank/DDBJ databases">
        <title>Genome sequencing of Roseivirga sp. D-25.</title>
        <authorList>
            <person name="Selvaratnam C."/>
            <person name="Thevarajoo S."/>
            <person name="Goh K.M."/>
            <person name="Eee R."/>
            <person name="Chan K.-G."/>
            <person name="Chong C.S."/>
        </authorList>
    </citation>
    <scope>NUCLEOTIDE SEQUENCE [LARGE SCALE GENOMIC DNA]</scope>
    <source>
        <strain evidence="6">D-25</strain>
    </source>
</reference>
<comment type="caution">
    <text evidence="5">The sequence shown here is derived from an EMBL/GenBank/DDBJ whole genome shotgun (WGS) entry which is preliminary data.</text>
</comment>
<dbReference type="GO" id="GO:0003824">
    <property type="term" value="F:catalytic activity"/>
    <property type="evidence" value="ECO:0007669"/>
    <property type="project" value="UniProtKB-ARBA"/>
</dbReference>
<dbReference type="InterPro" id="IPR006439">
    <property type="entry name" value="HAD-SF_hydro_IA"/>
</dbReference>
<dbReference type="OrthoDB" id="9797743at2"/>
<dbReference type="Proteomes" id="UP000036908">
    <property type="component" value="Unassembled WGS sequence"/>
</dbReference>
<dbReference type="InterPro" id="IPR023198">
    <property type="entry name" value="PGP-like_dom2"/>
</dbReference>
<evidence type="ECO:0000256" key="3">
    <source>
        <dbReference type="ARBA" id="ARBA00022723"/>
    </source>
</evidence>
<dbReference type="InterPro" id="IPR051600">
    <property type="entry name" value="Beta-PGM-like"/>
</dbReference>
<dbReference type="SFLD" id="SFLDS00003">
    <property type="entry name" value="Haloacid_Dehalogenase"/>
    <property type="match status" value="1"/>
</dbReference>
<accession>A0A0L8AQ95</accession>
<dbReference type="NCBIfam" id="TIGR01509">
    <property type="entry name" value="HAD-SF-IA-v3"/>
    <property type="match status" value="1"/>
</dbReference>
<evidence type="ECO:0008006" key="7">
    <source>
        <dbReference type="Google" id="ProtNLM"/>
    </source>
</evidence>
<evidence type="ECO:0000256" key="2">
    <source>
        <dbReference type="ARBA" id="ARBA00006171"/>
    </source>
</evidence>
<evidence type="ECO:0000256" key="1">
    <source>
        <dbReference type="ARBA" id="ARBA00001946"/>
    </source>
</evidence>
<evidence type="ECO:0000313" key="6">
    <source>
        <dbReference type="Proteomes" id="UP000036908"/>
    </source>
</evidence>
<dbReference type="InterPro" id="IPR041492">
    <property type="entry name" value="HAD_2"/>
</dbReference>
<dbReference type="Pfam" id="PF13419">
    <property type="entry name" value="HAD_2"/>
    <property type="match status" value="1"/>
</dbReference>
<evidence type="ECO:0000313" key="5">
    <source>
        <dbReference type="EMBL" id="KOF04613.1"/>
    </source>
</evidence>
<dbReference type="SUPFAM" id="SSF56784">
    <property type="entry name" value="HAD-like"/>
    <property type="match status" value="1"/>
</dbReference>
<sequence length="219" mass="23927">MKHIIFDCDGVLIDTEIVAAEVTVDWLSSEKVNISVEEFIIQHTGKTFTNIINQLKAEGHLKASLKTEAIVPLLDEQIKAKVRPIFGISDLLTQISTPKSVVSNSAAHYVTEALEKIGASHHFENRVFSAEMVAQAKPSPLVYLLAIDTIQIPREEIIVVEDSFTGVQAALAAGLTTIGFLGGSHIQSGHGEKLKQLGVFDLANNHEELARKLKLIIKQ</sequence>
<comment type="similarity">
    <text evidence="2">Belongs to the HAD-like hydrolase superfamily. CbbY/CbbZ/Gph/YieH family.</text>
</comment>
<dbReference type="PANTHER" id="PTHR46193">
    <property type="entry name" value="6-PHOSPHOGLUCONATE PHOSPHATASE"/>
    <property type="match status" value="1"/>
</dbReference>
<protein>
    <recommendedName>
        <fullName evidence="7">HAD family hydrolase</fullName>
    </recommendedName>
</protein>
<dbReference type="PRINTS" id="PR00413">
    <property type="entry name" value="HADHALOGNASE"/>
</dbReference>
<dbReference type="InterPro" id="IPR023214">
    <property type="entry name" value="HAD_sf"/>
</dbReference>
<keyword evidence="3" id="KW-0479">Metal-binding</keyword>
<dbReference type="EMBL" id="JSVA01000001">
    <property type="protein sequence ID" value="KOF04613.1"/>
    <property type="molecule type" value="Genomic_DNA"/>
</dbReference>
<proteinExistence type="inferred from homology"/>
<keyword evidence="6" id="KW-1185">Reference proteome</keyword>
<keyword evidence="4" id="KW-0460">Magnesium</keyword>
<dbReference type="GO" id="GO:0046872">
    <property type="term" value="F:metal ion binding"/>
    <property type="evidence" value="ECO:0007669"/>
    <property type="project" value="UniProtKB-KW"/>
</dbReference>